<name>A0A8X7WHH9_BRACI</name>
<dbReference type="Proteomes" id="UP000886595">
    <property type="component" value="Unassembled WGS sequence"/>
</dbReference>
<evidence type="ECO:0000313" key="2">
    <source>
        <dbReference type="EMBL" id="KAG2329417.1"/>
    </source>
</evidence>
<dbReference type="EMBL" id="JAAMPC010000001">
    <property type="protein sequence ID" value="KAG2329417.1"/>
    <property type="molecule type" value="Genomic_DNA"/>
</dbReference>
<reference evidence="2 3" key="1">
    <citation type="submission" date="2020-02" db="EMBL/GenBank/DDBJ databases">
        <authorList>
            <person name="Ma Q."/>
            <person name="Huang Y."/>
            <person name="Song X."/>
            <person name="Pei D."/>
        </authorList>
    </citation>
    <scope>NUCLEOTIDE SEQUENCE [LARGE SCALE GENOMIC DNA]</scope>
    <source>
        <strain evidence="2">Sxm20200214</strain>
        <tissue evidence="2">Leaf</tissue>
    </source>
</reference>
<evidence type="ECO:0000313" key="3">
    <source>
        <dbReference type="Proteomes" id="UP000886595"/>
    </source>
</evidence>
<dbReference type="AlphaFoldDB" id="A0A8X7WHH9"/>
<feature type="region of interest" description="Disordered" evidence="1">
    <location>
        <begin position="41"/>
        <end position="93"/>
    </location>
</feature>
<sequence>MSQEEDTRAAVLNEAQAACNNRTDELERLVARLQIRSKVQAIRKAPSGRPDTPVRAPTGDDRCPNRASQDPQRPLDPTTRFNRICADRTQSRE</sequence>
<proteinExistence type="predicted"/>
<gene>
    <name evidence="2" type="ORF">Bca52824_000597</name>
</gene>
<protein>
    <submittedName>
        <fullName evidence="2">Uncharacterized protein</fullName>
    </submittedName>
</protein>
<keyword evidence="3" id="KW-1185">Reference proteome</keyword>
<comment type="caution">
    <text evidence="2">The sequence shown here is derived from an EMBL/GenBank/DDBJ whole genome shotgun (WGS) entry which is preliminary data.</text>
</comment>
<organism evidence="2 3">
    <name type="scientific">Brassica carinata</name>
    <name type="common">Ethiopian mustard</name>
    <name type="synonym">Abyssinian cabbage</name>
    <dbReference type="NCBI Taxonomy" id="52824"/>
    <lineage>
        <taxon>Eukaryota</taxon>
        <taxon>Viridiplantae</taxon>
        <taxon>Streptophyta</taxon>
        <taxon>Embryophyta</taxon>
        <taxon>Tracheophyta</taxon>
        <taxon>Spermatophyta</taxon>
        <taxon>Magnoliopsida</taxon>
        <taxon>eudicotyledons</taxon>
        <taxon>Gunneridae</taxon>
        <taxon>Pentapetalae</taxon>
        <taxon>rosids</taxon>
        <taxon>malvids</taxon>
        <taxon>Brassicales</taxon>
        <taxon>Brassicaceae</taxon>
        <taxon>Brassiceae</taxon>
        <taxon>Brassica</taxon>
    </lineage>
</organism>
<accession>A0A8X7WHH9</accession>
<evidence type="ECO:0000256" key="1">
    <source>
        <dbReference type="SAM" id="MobiDB-lite"/>
    </source>
</evidence>